<dbReference type="Pfam" id="PF08445">
    <property type="entry name" value="FR47"/>
    <property type="match status" value="1"/>
</dbReference>
<dbReference type="VEuPathDB" id="VectorBase:AARA010969"/>
<keyword evidence="1" id="KW-0012">Acyltransferase</keyword>
<accession>A0A182IBK5</accession>
<dbReference type="EC" id="2.3.1.-" evidence="1"/>
<keyword evidence="1" id="KW-0808">Transferase</keyword>
<proteinExistence type="inferred from homology"/>
<dbReference type="EnsemblMetazoa" id="AARA010969-RA">
    <property type="protein sequence ID" value="AARA010969-PA"/>
    <property type="gene ID" value="AARA010969"/>
</dbReference>
<evidence type="ECO:0000259" key="2">
    <source>
        <dbReference type="PROSITE" id="PS51186"/>
    </source>
</evidence>
<sequence length="283" mass="33086">MSPQASSLQIIPLEELCVLRDLYRIEWPRYAYTYYTLDNCYHWRTLARDGELQVVTDPSRDWRSTGTFVLRDCKELFFYTLEATTVGLEWILGRVMKGGDVIVSLVYDSCFREMVDRIVCSLSFAKDSDERMVCYRQMTPCGDVDGNEEQLQREYRFSPVSPDDSEIVEEQWVHSDTVFSKLPTRLINRNPSLGVYDTKDRLVAWCLIDQTGSLAIFQTMPDHRRKGLGRAIIKRLSAELHAKDQLPQAYIVESNVASRRLFEQLGFRAVELWYWTKLHKREP</sequence>
<name>A0A182IBK5_ANOAR</name>
<dbReference type="InterPro" id="IPR010313">
    <property type="entry name" value="Glycine_N-acyltransferase"/>
</dbReference>
<feature type="domain" description="N-acetyltransferase" evidence="2">
    <location>
        <begin position="133"/>
        <end position="283"/>
    </location>
</feature>
<dbReference type="AlphaFoldDB" id="A0A182IBK5"/>
<organism evidence="3 4">
    <name type="scientific">Anopheles arabiensis</name>
    <name type="common">Mosquito</name>
    <dbReference type="NCBI Taxonomy" id="7173"/>
    <lineage>
        <taxon>Eukaryota</taxon>
        <taxon>Metazoa</taxon>
        <taxon>Ecdysozoa</taxon>
        <taxon>Arthropoda</taxon>
        <taxon>Hexapoda</taxon>
        <taxon>Insecta</taxon>
        <taxon>Pterygota</taxon>
        <taxon>Neoptera</taxon>
        <taxon>Endopterygota</taxon>
        <taxon>Diptera</taxon>
        <taxon>Nematocera</taxon>
        <taxon>Culicoidea</taxon>
        <taxon>Culicidae</taxon>
        <taxon>Anophelinae</taxon>
        <taxon>Anopheles</taxon>
    </lineage>
</organism>
<dbReference type="VEuPathDB" id="VectorBase:AARA21_001603"/>
<dbReference type="EMBL" id="APCN01000708">
    <property type="status" value="NOT_ANNOTATED_CDS"/>
    <property type="molecule type" value="Genomic_DNA"/>
</dbReference>
<reference evidence="3" key="1">
    <citation type="submission" date="2022-08" db="UniProtKB">
        <authorList>
            <consortium name="EnsemblMetazoa"/>
        </authorList>
    </citation>
    <scope>IDENTIFICATION</scope>
    <source>
        <strain evidence="3">Dongola</strain>
    </source>
</reference>
<protein>
    <recommendedName>
        <fullName evidence="1">Glycine N-acyltransferase-like protein</fullName>
        <ecNumber evidence="1">2.3.1.-</ecNumber>
    </recommendedName>
</protein>
<evidence type="ECO:0000313" key="4">
    <source>
        <dbReference type="Proteomes" id="UP000075840"/>
    </source>
</evidence>
<dbReference type="GO" id="GO:0005739">
    <property type="term" value="C:mitochondrion"/>
    <property type="evidence" value="ECO:0007669"/>
    <property type="project" value="InterPro"/>
</dbReference>
<evidence type="ECO:0000256" key="1">
    <source>
        <dbReference type="RuleBase" id="RU368002"/>
    </source>
</evidence>
<dbReference type="GO" id="GO:0047961">
    <property type="term" value="F:glycine N-acyltransferase activity"/>
    <property type="evidence" value="ECO:0007669"/>
    <property type="project" value="InterPro"/>
</dbReference>
<comment type="similarity">
    <text evidence="1">Belongs to the glycine N-acyltransferase family.</text>
</comment>
<dbReference type="PANTHER" id="PTHR15298:SF1">
    <property type="entry name" value="GLYCINE N-ACYLTRANSFERASE-LIKE PROTEIN"/>
    <property type="match status" value="1"/>
</dbReference>
<keyword evidence="4" id="KW-1185">Reference proteome</keyword>
<dbReference type="InterPro" id="IPR000182">
    <property type="entry name" value="GNAT_dom"/>
</dbReference>
<dbReference type="PROSITE" id="PS51186">
    <property type="entry name" value="GNAT"/>
    <property type="match status" value="1"/>
</dbReference>
<evidence type="ECO:0000313" key="3">
    <source>
        <dbReference type="EnsemblMetazoa" id="AARA010969-PA"/>
    </source>
</evidence>
<dbReference type="PANTHER" id="PTHR15298">
    <property type="entry name" value="L-COA N-ACYLTRANSFERASE-RELATED"/>
    <property type="match status" value="1"/>
</dbReference>
<dbReference type="CDD" id="cd04301">
    <property type="entry name" value="NAT_SF"/>
    <property type="match status" value="1"/>
</dbReference>
<dbReference type="InterPro" id="IPR016181">
    <property type="entry name" value="Acyl_CoA_acyltransferase"/>
</dbReference>
<dbReference type="Proteomes" id="UP000075840">
    <property type="component" value="Unassembled WGS sequence"/>
</dbReference>
<dbReference type="SUPFAM" id="SSF55729">
    <property type="entry name" value="Acyl-CoA N-acyltransferases (Nat)"/>
    <property type="match status" value="1"/>
</dbReference>
<dbReference type="InterPro" id="IPR013653">
    <property type="entry name" value="GCN5-like_dom"/>
</dbReference>
<dbReference type="Gene3D" id="3.40.630.30">
    <property type="match status" value="2"/>
</dbReference>